<sequence>YFYFSQEPSPFQNKRDTIPSVFPDTSKTNNKSHNTRAILGRTSQDHGQMMRMTPEPAPSSPNFRTTPTGGHLATTYDLTCKRPHTRRIFSGIRSRT</sequence>
<feature type="non-terminal residue" evidence="2">
    <location>
        <position position="1"/>
    </location>
</feature>
<feature type="compositionally biased region" description="Polar residues" evidence="1">
    <location>
        <begin position="23"/>
        <end position="32"/>
    </location>
</feature>
<feature type="compositionally biased region" description="Polar residues" evidence="1">
    <location>
        <begin position="1"/>
        <end position="12"/>
    </location>
</feature>
<reference evidence="2 3" key="1">
    <citation type="submission" date="2024-04" db="EMBL/GenBank/DDBJ databases">
        <authorList>
            <person name="Rising A."/>
            <person name="Reimegard J."/>
            <person name="Sonavane S."/>
            <person name="Akerstrom W."/>
            <person name="Nylinder S."/>
            <person name="Hedman E."/>
            <person name="Kallberg Y."/>
        </authorList>
    </citation>
    <scope>NUCLEOTIDE SEQUENCE [LARGE SCALE GENOMIC DNA]</scope>
</reference>
<feature type="non-terminal residue" evidence="2">
    <location>
        <position position="96"/>
    </location>
</feature>
<organism evidence="2 3">
    <name type="scientific">Larinioides sclopetarius</name>
    <dbReference type="NCBI Taxonomy" id="280406"/>
    <lineage>
        <taxon>Eukaryota</taxon>
        <taxon>Metazoa</taxon>
        <taxon>Ecdysozoa</taxon>
        <taxon>Arthropoda</taxon>
        <taxon>Chelicerata</taxon>
        <taxon>Arachnida</taxon>
        <taxon>Araneae</taxon>
        <taxon>Araneomorphae</taxon>
        <taxon>Entelegynae</taxon>
        <taxon>Araneoidea</taxon>
        <taxon>Araneidae</taxon>
        <taxon>Larinioides</taxon>
    </lineage>
</organism>
<proteinExistence type="predicted"/>
<feature type="region of interest" description="Disordered" evidence="1">
    <location>
        <begin position="1"/>
        <end position="75"/>
    </location>
</feature>
<evidence type="ECO:0000256" key="1">
    <source>
        <dbReference type="SAM" id="MobiDB-lite"/>
    </source>
</evidence>
<name>A0AAV1YV08_9ARAC</name>
<gene>
    <name evidence="2" type="ORF">LARSCL_LOCUS1067</name>
</gene>
<keyword evidence="3" id="KW-1185">Reference proteome</keyword>
<protein>
    <submittedName>
        <fullName evidence="2">Uncharacterized protein</fullName>
    </submittedName>
</protein>
<evidence type="ECO:0000313" key="3">
    <source>
        <dbReference type="Proteomes" id="UP001497382"/>
    </source>
</evidence>
<dbReference type="Proteomes" id="UP001497382">
    <property type="component" value="Unassembled WGS sequence"/>
</dbReference>
<accession>A0AAV1YV08</accession>
<dbReference type="EMBL" id="CAXIEN010000006">
    <property type="protein sequence ID" value="CAL1262581.1"/>
    <property type="molecule type" value="Genomic_DNA"/>
</dbReference>
<dbReference type="AlphaFoldDB" id="A0AAV1YV08"/>
<comment type="caution">
    <text evidence="2">The sequence shown here is derived from an EMBL/GenBank/DDBJ whole genome shotgun (WGS) entry which is preliminary data.</text>
</comment>
<evidence type="ECO:0000313" key="2">
    <source>
        <dbReference type="EMBL" id="CAL1262581.1"/>
    </source>
</evidence>